<name>A0ABT0BMS0_9SPHN</name>
<dbReference type="EMBL" id="JALHLG010000005">
    <property type="protein sequence ID" value="MCJ2186339.1"/>
    <property type="molecule type" value="Genomic_DNA"/>
</dbReference>
<proteinExistence type="predicted"/>
<keyword evidence="2" id="KW-1185">Reference proteome</keyword>
<evidence type="ECO:0000313" key="1">
    <source>
        <dbReference type="EMBL" id="MCJ2186339.1"/>
    </source>
</evidence>
<accession>A0ABT0BMS0</accession>
<gene>
    <name evidence="1" type="ORF">MTR66_05845</name>
</gene>
<organism evidence="1 2">
    <name type="scientific">Novosphingobium beihaiensis</name>
    <dbReference type="NCBI Taxonomy" id="2930389"/>
    <lineage>
        <taxon>Bacteria</taxon>
        <taxon>Pseudomonadati</taxon>
        <taxon>Pseudomonadota</taxon>
        <taxon>Alphaproteobacteria</taxon>
        <taxon>Sphingomonadales</taxon>
        <taxon>Sphingomonadaceae</taxon>
        <taxon>Novosphingobium</taxon>
    </lineage>
</organism>
<sequence>MQHTCPPGAGRSLTTGEIELVQSVFGAAIDCAPVQVRRRRWFPFQPASTVMAPCGHLHFHPRAEYYCDDFSQSAPGLQGLFIHEMTHVWQTQTKGRWYLPLMRHPFCRYDYTLQPGWKLERYGIEQQAEIVSHVFLLSRGFLVRGAQPLERYRGVLPFASA</sequence>
<protein>
    <submittedName>
        <fullName evidence="1">Vgr related protein</fullName>
    </submittedName>
</protein>
<reference evidence="1 2" key="1">
    <citation type="submission" date="2022-04" db="EMBL/GenBank/DDBJ databases">
        <title>Identification of a novel bacterium isolated from mangrove sediments.</title>
        <authorList>
            <person name="Pan X."/>
        </authorList>
    </citation>
    <scope>NUCLEOTIDE SEQUENCE [LARGE SCALE GENOMIC DNA]</scope>
    <source>
        <strain evidence="1 2">B2638</strain>
    </source>
</reference>
<evidence type="ECO:0000313" key="2">
    <source>
        <dbReference type="Proteomes" id="UP001202281"/>
    </source>
</evidence>
<comment type="caution">
    <text evidence="1">The sequence shown here is derived from an EMBL/GenBank/DDBJ whole genome shotgun (WGS) entry which is preliminary data.</text>
</comment>
<dbReference type="Proteomes" id="UP001202281">
    <property type="component" value="Unassembled WGS sequence"/>
</dbReference>